<feature type="compositionally biased region" description="Polar residues" evidence="1">
    <location>
        <begin position="270"/>
        <end position="288"/>
    </location>
</feature>
<gene>
    <name evidence="2" type="ORF">M9Y10_039270</name>
</gene>
<feature type="compositionally biased region" description="Low complexity" evidence="1">
    <location>
        <begin position="289"/>
        <end position="305"/>
    </location>
</feature>
<proteinExistence type="predicted"/>
<feature type="compositionally biased region" description="Polar residues" evidence="1">
    <location>
        <begin position="307"/>
        <end position="318"/>
    </location>
</feature>
<dbReference type="Proteomes" id="UP001470230">
    <property type="component" value="Unassembled WGS sequence"/>
</dbReference>
<accession>A0ABR2KAR4</accession>
<keyword evidence="3" id="KW-1185">Reference proteome</keyword>
<reference evidence="2 3" key="1">
    <citation type="submission" date="2024-04" db="EMBL/GenBank/DDBJ databases">
        <title>Tritrichomonas musculus Genome.</title>
        <authorList>
            <person name="Alves-Ferreira E."/>
            <person name="Grigg M."/>
            <person name="Lorenzi H."/>
            <person name="Galac M."/>
        </authorList>
    </citation>
    <scope>NUCLEOTIDE SEQUENCE [LARGE SCALE GENOMIC DNA]</scope>
    <source>
        <strain evidence="2 3">EAF2021</strain>
    </source>
</reference>
<evidence type="ECO:0000256" key="1">
    <source>
        <dbReference type="SAM" id="MobiDB-lite"/>
    </source>
</evidence>
<protein>
    <recommendedName>
        <fullName evidence="4">LisH domain-containing protein</fullName>
    </recommendedName>
</protein>
<sequence length="326" mass="36339">MSQTFNQAEVLNCFIQKQDSVTIPPLIDPQLQNAAFSVIEAAKSQLSELKLADLYSQQLQGEQRGQFISEFLYHWAGVDSKPPESMVESSKKSLHSIIHGFLSTHDIEPEVLNDTICPLLPYLTNVNEVDDLSSFLTRSVCANSAMQEEGANMVDLATLGTVISEVSLDTDGRSESIKQLQAQKLREIQRAFDICLNPHPSENEFESNSQQATTRAIFGSEAPTIQTQDDTDDVETESTGINVNELPSPHGQINNYENDIDSSHFEEPQNGKNNQDQLQTNENQNSIRNFENNNDNNNQEVNDNQSLDESNSNGNQSNDPKHPNNK</sequence>
<organism evidence="2 3">
    <name type="scientific">Tritrichomonas musculus</name>
    <dbReference type="NCBI Taxonomy" id="1915356"/>
    <lineage>
        <taxon>Eukaryota</taxon>
        <taxon>Metamonada</taxon>
        <taxon>Parabasalia</taxon>
        <taxon>Tritrichomonadida</taxon>
        <taxon>Tritrichomonadidae</taxon>
        <taxon>Tritrichomonas</taxon>
    </lineage>
</organism>
<evidence type="ECO:0000313" key="3">
    <source>
        <dbReference type="Proteomes" id="UP001470230"/>
    </source>
</evidence>
<dbReference type="EMBL" id="JAPFFF010000006">
    <property type="protein sequence ID" value="KAK8888206.1"/>
    <property type="molecule type" value="Genomic_DNA"/>
</dbReference>
<name>A0ABR2KAR4_9EUKA</name>
<evidence type="ECO:0000313" key="2">
    <source>
        <dbReference type="EMBL" id="KAK8888206.1"/>
    </source>
</evidence>
<comment type="caution">
    <text evidence="2">The sequence shown here is derived from an EMBL/GenBank/DDBJ whole genome shotgun (WGS) entry which is preliminary data.</text>
</comment>
<feature type="region of interest" description="Disordered" evidence="1">
    <location>
        <begin position="218"/>
        <end position="326"/>
    </location>
</feature>
<evidence type="ECO:0008006" key="4">
    <source>
        <dbReference type="Google" id="ProtNLM"/>
    </source>
</evidence>